<comment type="subcellular location">
    <subcellularLocation>
        <location evidence="1">Membrane</location>
    </subcellularLocation>
</comment>
<dbReference type="CDD" id="cd11386">
    <property type="entry name" value="MCP_signal"/>
    <property type="match status" value="1"/>
</dbReference>
<proteinExistence type="inferred from homology"/>
<name>I0HM97_RUBGI</name>
<sequence length="522" mass="54954">MFHSLSIGRRMTAVLAAILALSLVSAVVSVLMLRTLQGELQDMLGHRLQVERMSAEWLQRLNVGVQRAAAIAKSSDPTLADYFAPINAETSKGSAELQKRVDQALTLPEERAVFERIGTARKNYLTARDAVSEAKKSGDPAAAERAYAEQFEPASKAYVAAVQALVDLQQSSLNEAAQRAEALRARTVQVQIAASLFGLLIGALLAWRLTLSIVRPVVEAELAAEAVAAMDLSGQARARYPRDELGRLLRAIDTMREALRSTVQQVRGAADGIATASAQIATGNQDLSQRTEHTASNLQQTAAAMEELTGTVKSSADAATQANQLAVAAADVARRGGEVVGQVVTTMDEISASSRRIADIIGVIDGIAFQTNILALNAAVEAARAGEQGRGFAVVAGEVRLLAQRSAEAAREIKSLIGASVDKVESGTRLVADAGETMGEIVANARRVTDIIAEISAAAIEQSQGIAQVNGSVGELDQMTQQNAALVEEATAAAGSLRQQAGQLAELVSTFRLGNETRAALT</sequence>
<keyword evidence="4" id="KW-0807">Transducer</keyword>
<accession>I0HM97</accession>
<feature type="domain" description="Methyl-accepting transducer" evidence="5">
    <location>
        <begin position="269"/>
        <end position="498"/>
    </location>
</feature>
<dbReference type="PANTHER" id="PTHR43531">
    <property type="entry name" value="PROTEIN ICFG"/>
    <property type="match status" value="1"/>
</dbReference>
<dbReference type="PANTHER" id="PTHR43531:SF14">
    <property type="entry name" value="METHYL-ACCEPTING CHEMOTAXIS PROTEIN I-RELATED"/>
    <property type="match status" value="1"/>
</dbReference>
<dbReference type="GO" id="GO:0005886">
    <property type="term" value="C:plasma membrane"/>
    <property type="evidence" value="ECO:0007669"/>
    <property type="project" value="TreeGrafter"/>
</dbReference>
<evidence type="ECO:0000256" key="4">
    <source>
        <dbReference type="PROSITE-ProRule" id="PRU00284"/>
    </source>
</evidence>
<dbReference type="GO" id="GO:0007165">
    <property type="term" value="P:signal transduction"/>
    <property type="evidence" value="ECO:0007669"/>
    <property type="project" value="UniProtKB-KW"/>
</dbReference>
<reference evidence="7 8" key="1">
    <citation type="journal article" date="2012" name="J. Bacteriol.">
        <title>Complete genome sequence of phototrophic betaproteobacterium Rubrivivax gelatinosus IL144.</title>
        <authorList>
            <person name="Nagashima S."/>
            <person name="Kamimura A."/>
            <person name="Shimizu T."/>
            <person name="Nakamura-isaki S."/>
            <person name="Aono E."/>
            <person name="Sakamoto K."/>
            <person name="Ichikawa N."/>
            <person name="Nakazawa H."/>
            <person name="Sekine M."/>
            <person name="Yamazaki S."/>
            <person name="Fujita N."/>
            <person name="Shimada K."/>
            <person name="Hanada S."/>
            <person name="Nagashima K.V.P."/>
        </authorList>
    </citation>
    <scope>NUCLEOTIDE SEQUENCE [LARGE SCALE GENOMIC DNA]</scope>
    <source>
        <strain evidence="8">NBRC 100245 / IL144</strain>
    </source>
</reference>
<dbReference type="Pfam" id="PF00672">
    <property type="entry name" value="HAMP"/>
    <property type="match status" value="1"/>
</dbReference>
<dbReference type="InterPro" id="IPR004090">
    <property type="entry name" value="Chemotax_Me-accpt_rcpt"/>
</dbReference>
<evidence type="ECO:0000259" key="6">
    <source>
        <dbReference type="PROSITE" id="PS50885"/>
    </source>
</evidence>
<gene>
    <name evidence="7" type="primary">mcp</name>
    <name evidence="7" type="ordered locus">RGE_07910</name>
</gene>
<comment type="similarity">
    <text evidence="3">Belongs to the methyl-accepting chemotaxis (MCP) protein family.</text>
</comment>
<dbReference type="SUPFAM" id="SSF58104">
    <property type="entry name" value="Methyl-accepting chemotaxis protein (MCP) signaling domain"/>
    <property type="match status" value="1"/>
</dbReference>
<dbReference type="SMART" id="SM00283">
    <property type="entry name" value="MA"/>
    <property type="match status" value="1"/>
</dbReference>
<evidence type="ECO:0000259" key="5">
    <source>
        <dbReference type="PROSITE" id="PS50111"/>
    </source>
</evidence>
<dbReference type="Pfam" id="PF00015">
    <property type="entry name" value="MCPsignal"/>
    <property type="match status" value="1"/>
</dbReference>
<dbReference type="InterPro" id="IPR024478">
    <property type="entry name" value="HlyB_4HB_MCP"/>
</dbReference>
<dbReference type="Pfam" id="PF12729">
    <property type="entry name" value="4HB_MCP_1"/>
    <property type="match status" value="1"/>
</dbReference>
<dbReference type="SMART" id="SM00304">
    <property type="entry name" value="HAMP"/>
    <property type="match status" value="1"/>
</dbReference>
<feature type="domain" description="HAMP" evidence="6">
    <location>
        <begin position="211"/>
        <end position="264"/>
    </location>
</feature>
<dbReference type="InterPro" id="IPR051310">
    <property type="entry name" value="MCP_chemotaxis"/>
</dbReference>
<protein>
    <submittedName>
        <fullName evidence="7">Methyl-accepting chemotaxis protein</fullName>
    </submittedName>
</protein>
<evidence type="ECO:0000256" key="3">
    <source>
        <dbReference type="ARBA" id="ARBA00029447"/>
    </source>
</evidence>
<organism evidence="7 8">
    <name type="scientific">Rubrivivax gelatinosus (strain NBRC 100245 / IL144)</name>
    <dbReference type="NCBI Taxonomy" id="983917"/>
    <lineage>
        <taxon>Bacteria</taxon>
        <taxon>Pseudomonadati</taxon>
        <taxon>Pseudomonadota</taxon>
        <taxon>Betaproteobacteria</taxon>
        <taxon>Burkholderiales</taxon>
        <taxon>Sphaerotilaceae</taxon>
        <taxon>Rubrivivax</taxon>
    </lineage>
</organism>
<keyword evidence="8" id="KW-1185">Reference proteome</keyword>
<dbReference type="InterPro" id="IPR004089">
    <property type="entry name" value="MCPsignal_dom"/>
</dbReference>
<dbReference type="InterPro" id="IPR047347">
    <property type="entry name" value="YvaQ-like_sensor"/>
</dbReference>
<dbReference type="EMBL" id="AP012320">
    <property type="protein sequence ID" value="BAL94134.1"/>
    <property type="molecule type" value="Genomic_DNA"/>
</dbReference>
<dbReference type="KEGG" id="rge:RGE_07910"/>
<dbReference type="CDD" id="cd19411">
    <property type="entry name" value="MCP2201-like_sensor"/>
    <property type="match status" value="1"/>
</dbReference>
<dbReference type="Proteomes" id="UP000007883">
    <property type="component" value="Chromosome"/>
</dbReference>
<dbReference type="GO" id="GO:0004888">
    <property type="term" value="F:transmembrane signaling receptor activity"/>
    <property type="evidence" value="ECO:0007669"/>
    <property type="project" value="InterPro"/>
</dbReference>
<dbReference type="RefSeq" id="WP_014427008.1">
    <property type="nucleotide sequence ID" value="NC_017075.1"/>
</dbReference>
<dbReference type="HOGENOM" id="CLU_000445_107_16_4"/>
<dbReference type="InterPro" id="IPR003660">
    <property type="entry name" value="HAMP_dom"/>
</dbReference>
<dbReference type="PRINTS" id="PR00260">
    <property type="entry name" value="CHEMTRNSDUCR"/>
</dbReference>
<dbReference type="GO" id="GO:0006935">
    <property type="term" value="P:chemotaxis"/>
    <property type="evidence" value="ECO:0007669"/>
    <property type="project" value="InterPro"/>
</dbReference>
<dbReference type="PATRIC" id="fig|983917.3.peg.772"/>
<dbReference type="PROSITE" id="PS50111">
    <property type="entry name" value="CHEMOTAXIS_TRANSDUC_2"/>
    <property type="match status" value="1"/>
</dbReference>
<dbReference type="FunFam" id="1.10.287.950:FF:000001">
    <property type="entry name" value="Methyl-accepting chemotaxis sensory transducer"/>
    <property type="match status" value="1"/>
</dbReference>
<evidence type="ECO:0000256" key="2">
    <source>
        <dbReference type="ARBA" id="ARBA00022481"/>
    </source>
</evidence>
<dbReference type="Gene3D" id="1.10.287.950">
    <property type="entry name" value="Methyl-accepting chemotaxis protein"/>
    <property type="match status" value="1"/>
</dbReference>
<keyword evidence="2" id="KW-0488">Methylation</keyword>
<evidence type="ECO:0000256" key="1">
    <source>
        <dbReference type="ARBA" id="ARBA00004370"/>
    </source>
</evidence>
<dbReference type="PROSITE" id="PS50885">
    <property type="entry name" value="HAMP"/>
    <property type="match status" value="1"/>
</dbReference>
<dbReference type="STRING" id="983917.RGE_07910"/>
<evidence type="ECO:0000313" key="7">
    <source>
        <dbReference type="EMBL" id="BAL94134.1"/>
    </source>
</evidence>
<evidence type="ECO:0000313" key="8">
    <source>
        <dbReference type="Proteomes" id="UP000007883"/>
    </source>
</evidence>
<dbReference type="AlphaFoldDB" id="I0HM97"/>
<dbReference type="eggNOG" id="COG0840">
    <property type="taxonomic scope" value="Bacteria"/>
</dbReference>